<dbReference type="EMBL" id="FNBS01000003">
    <property type="protein sequence ID" value="SDF09007.1"/>
    <property type="molecule type" value="Genomic_DNA"/>
</dbReference>
<evidence type="ECO:0000256" key="3">
    <source>
        <dbReference type="ARBA" id="ARBA00023125"/>
    </source>
</evidence>
<dbReference type="GO" id="GO:0003677">
    <property type="term" value="F:DNA binding"/>
    <property type="evidence" value="ECO:0007669"/>
    <property type="project" value="UniProtKB-KW"/>
</dbReference>
<reference evidence="7 8" key="1">
    <citation type="submission" date="2016-10" db="EMBL/GenBank/DDBJ databases">
        <authorList>
            <person name="de Groot N.N."/>
        </authorList>
    </citation>
    <scope>NUCLEOTIDE SEQUENCE [LARGE SCALE GENOMIC DNA]</scope>
    <source>
        <strain evidence="7 8">DSM 569</strain>
    </source>
</reference>
<sequence length="398" mass="46426">MKIIVKRVEQIQINKNHELWAYCDKICFTAKNLYNYANYIIRQEFINNNKWIRYKKLNKTLKEHETYKNLPAQTAQQTLRLLDRNWKSFFKAMKEWRKDKSKFNGKPKLPKYKKKNGRSIAIFTNQQCKIKDGYLTFPKTDLKLKTRVEGKLKEVRIVPKGSVYVIEIVFEKEVVETKKSSKRIAGIDLGLNNFVTLVNNIGVKPIVINGKVIKSINQYYNKKKAEPMSYVGNRGTSNRIKKLSIKRDNKIKDLMHKISRFVANWCKQYDIDTLIVGYNAGWKQEIELGKINNQNFVSIPFNTFINMLKYKCEEEGITFILVEESYTSGCSFLDNEEISKENYNSNRRIKRGLFRSNKGILINADVNSGYNIIRKVFPEAFAEGIEGVGLHPVRLNTA</sequence>
<dbReference type="NCBIfam" id="TIGR01766">
    <property type="entry name" value="IS200/IS605 family accessory protein TnpB-like domain"/>
    <property type="match status" value="1"/>
</dbReference>
<evidence type="ECO:0000256" key="1">
    <source>
        <dbReference type="ARBA" id="ARBA00008761"/>
    </source>
</evidence>
<dbReference type="Pfam" id="PF01385">
    <property type="entry name" value="OrfB_IS605"/>
    <property type="match status" value="1"/>
</dbReference>
<evidence type="ECO:0000259" key="6">
    <source>
        <dbReference type="Pfam" id="PF07282"/>
    </source>
</evidence>
<keyword evidence="2" id="KW-0815">Transposition</keyword>
<evidence type="ECO:0000259" key="5">
    <source>
        <dbReference type="Pfam" id="PF01385"/>
    </source>
</evidence>
<dbReference type="NCBIfam" id="NF040570">
    <property type="entry name" value="guided_TnpB"/>
    <property type="match status" value="1"/>
</dbReference>
<dbReference type="AlphaFoldDB" id="A0A1G7I8B7"/>
<organism evidence="7 8">
    <name type="scientific">Thermoanaerobacter thermohydrosulfuricus</name>
    <name type="common">Clostridium thermohydrosulfuricum</name>
    <dbReference type="NCBI Taxonomy" id="1516"/>
    <lineage>
        <taxon>Bacteria</taxon>
        <taxon>Bacillati</taxon>
        <taxon>Bacillota</taxon>
        <taxon>Clostridia</taxon>
        <taxon>Thermoanaerobacterales</taxon>
        <taxon>Thermoanaerobacteraceae</taxon>
        <taxon>Thermoanaerobacter</taxon>
    </lineage>
</organism>
<protein>
    <submittedName>
        <fullName evidence="7">Putative transposase</fullName>
    </submittedName>
</protein>
<name>A0A1G7I8B7_THETY</name>
<evidence type="ECO:0000313" key="8">
    <source>
        <dbReference type="Proteomes" id="UP000183404"/>
    </source>
</evidence>
<dbReference type="Proteomes" id="UP000183404">
    <property type="component" value="Unassembled WGS sequence"/>
</dbReference>
<dbReference type="RefSeq" id="WP_013570853.1">
    <property type="nucleotide sequence ID" value="NZ_FNBS01000003.1"/>
</dbReference>
<feature type="domain" description="Probable transposase IS891/IS1136/IS1341" evidence="5">
    <location>
        <begin position="168"/>
        <end position="282"/>
    </location>
</feature>
<gene>
    <name evidence="7" type="ORF">SAMN04244560_00231</name>
</gene>
<dbReference type="GO" id="GO:0006310">
    <property type="term" value="P:DNA recombination"/>
    <property type="evidence" value="ECO:0007669"/>
    <property type="project" value="UniProtKB-KW"/>
</dbReference>
<dbReference type="InterPro" id="IPR010095">
    <property type="entry name" value="Cas12f1-like_TNB"/>
</dbReference>
<evidence type="ECO:0000256" key="4">
    <source>
        <dbReference type="ARBA" id="ARBA00023172"/>
    </source>
</evidence>
<keyword evidence="3" id="KW-0238">DNA-binding</keyword>
<dbReference type="InterPro" id="IPR001959">
    <property type="entry name" value="Transposase"/>
</dbReference>
<evidence type="ECO:0000313" key="7">
    <source>
        <dbReference type="EMBL" id="SDF09007.1"/>
    </source>
</evidence>
<keyword evidence="4" id="KW-0233">DNA recombination</keyword>
<accession>A0A1G7I8B7</accession>
<comment type="similarity">
    <text evidence="1">In the C-terminal section; belongs to the transposase 35 family.</text>
</comment>
<dbReference type="Pfam" id="PF07282">
    <property type="entry name" value="Cas12f1-like_TNB"/>
    <property type="match status" value="1"/>
</dbReference>
<dbReference type="GO" id="GO:0032196">
    <property type="term" value="P:transposition"/>
    <property type="evidence" value="ECO:0007669"/>
    <property type="project" value="UniProtKB-KW"/>
</dbReference>
<evidence type="ECO:0000256" key="2">
    <source>
        <dbReference type="ARBA" id="ARBA00022578"/>
    </source>
</evidence>
<proteinExistence type="inferred from homology"/>
<feature type="domain" description="Cas12f1-like TNB" evidence="6">
    <location>
        <begin position="301"/>
        <end position="372"/>
    </location>
</feature>